<accession>A0A381NZU1</accession>
<evidence type="ECO:0000256" key="1">
    <source>
        <dbReference type="ARBA" id="ARBA00004141"/>
    </source>
</evidence>
<keyword evidence="3 5" id="KW-1133">Transmembrane helix</keyword>
<protein>
    <recommendedName>
        <fullName evidence="7">CvpA family protein</fullName>
    </recommendedName>
</protein>
<feature type="transmembrane region" description="Helical" evidence="5">
    <location>
        <begin position="62"/>
        <end position="83"/>
    </location>
</feature>
<organism evidence="6">
    <name type="scientific">marine metagenome</name>
    <dbReference type="NCBI Taxonomy" id="408172"/>
    <lineage>
        <taxon>unclassified sequences</taxon>
        <taxon>metagenomes</taxon>
        <taxon>ecological metagenomes</taxon>
    </lineage>
</organism>
<evidence type="ECO:0000256" key="5">
    <source>
        <dbReference type="SAM" id="Phobius"/>
    </source>
</evidence>
<dbReference type="PANTHER" id="PTHR37306:SF1">
    <property type="entry name" value="COLICIN V PRODUCTION PROTEIN"/>
    <property type="match status" value="1"/>
</dbReference>
<dbReference type="PANTHER" id="PTHR37306">
    <property type="entry name" value="COLICIN V PRODUCTION PROTEIN"/>
    <property type="match status" value="1"/>
</dbReference>
<keyword evidence="4 5" id="KW-0472">Membrane</keyword>
<dbReference type="GO" id="GO:0016020">
    <property type="term" value="C:membrane"/>
    <property type="evidence" value="ECO:0007669"/>
    <property type="project" value="UniProtKB-SubCell"/>
</dbReference>
<keyword evidence="2 5" id="KW-0812">Transmembrane</keyword>
<proteinExistence type="predicted"/>
<dbReference type="InterPro" id="IPR003825">
    <property type="entry name" value="Colicin-V_CvpA"/>
</dbReference>
<evidence type="ECO:0008006" key="7">
    <source>
        <dbReference type="Google" id="ProtNLM"/>
    </source>
</evidence>
<dbReference type="EMBL" id="UINC01000703">
    <property type="protein sequence ID" value="SUZ59857.1"/>
    <property type="molecule type" value="Genomic_DNA"/>
</dbReference>
<evidence type="ECO:0000256" key="3">
    <source>
        <dbReference type="ARBA" id="ARBA00022989"/>
    </source>
</evidence>
<evidence type="ECO:0000256" key="2">
    <source>
        <dbReference type="ARBA" id="ARBA00022692"/>
    </source>
</evidence>
<evidence type="ECO:0000313" key="6">
    <source>
        <dbReference type="EMBL" id="SUZ59857.1"/>
    </source>
</evidence>
<evidence type="ECO:0000256" key="4">
    <source>
        <dbReference type="ARBA" id="ARBA00023136"/>
    </source>
</evidence>
<dbReference type="GO" id="GO:0009403">
    <property type="term" value="P:toxin biosynthetic process"/>
    <property type="evidence" value="ECO:0007669"/>
    <property type="project" value="InterPro"/>
</dbReference>
<dbReference type="Pfam" id="PF02674">
    <property type="entry name" value="Colicin_V"/>
    <property type="match status" value="1"/>
</dbReference>
<comment type="subcellular location">
    <subcellularLocation>
        <location evidence="1">Membrane</location>
        <topology evidence="1">Multi-pass membrane protein</topology>
    </subcellularLocation>
</comment>
<reference evidence="6" key="1">
    <citation type="submission" date="2018-05" db="EMBL/GenBank/DDBJ databases">
        <authorList>
            <person name="Lanie J.A."/>
            <person name="Ng W.-L."/>
            <person name="Kazmierczak K.M."/>
            <person name="Andrzejewski T.M."/>
            <person name="Davidsen T.M."/>
            <person name="Wayne K.J."/>
            <person name="Tettelin H."/>
            <person name="Glass J.I."/>
            <person name="Rusch D."/>
            <person name="Podicherti R."/>
            <person name="Tsui H.-C.T."/>
            <person name="Winkler M.E."/>
        </authorList>
    </citation>
    <scope>NUCLEOTIDE SEQUENCE</scope>
</reference>
<dbReference type="AlphaFoldDB" id="A0A381NZU1"/>
<feature type="transmembrane region" description="Helical" evidence="5">
    <location>
        <begin position="103"/>
        <end position="126"/>
    </location>
</feature>
<name>A0A381NZU1_9ZZZZ</name>
<gene>
    <name evidence="6" type="ORF">METZ01_LOCUS12711</name>
</gene>
<sequence length="175" mass="19249">MSWFLDGLAVFFLIILGVSGFARGLIEELGRLVGLIAALIASVSSSSELSQRLVKLAAMDGWVALCLSFAGIFAVVLIATRILTRFIHIAYLSKSNQWVNRSLGFVFGSIKGFFIIMAFTWILAIVPLQKWSHVIASNSRIAQTGTAFRIALVSFFNWEDPVALGESYIMELTQP</sequence>